<comment type="similarity">
    <text evidence="1">Belongs to the RuBisCO activase family.</text>
</comment>
<dbReference type="GO" id="GO:0005524">
    <property type="term" value="F:ATP binding"/>
    <property type="evidence" value="ECO:0007669"/>
    <property type="project" value="InterPro"/>
</dbReference>
<dbReference type="InterPro" id="IPR044960">
    <property type="entry name" value="RCA-like"/>
</dbReference>
<dbReference type="InterPro" id="IPR027417">
    <property type="entry name" value="P-loop_NTPase"/>
</dbReference>
<dbReference type="GO" id="GO:0016887">
    <property type="term" value="F:ATP hydrolysis activity"/>
    <property type="evidence" value="ECO:0007669"/>
    <property type="project" value="InterPro"/>
</dbReference>
<organism evidence="3 4">
    <name type="scientific">Candidatus Argoarchaeum ethanivorans</name>
    <dbReference type="NCBI Taxonomy" id="2608793"/>
    <lineage>
        <taxon>Archaea</taxon>
        <taxon>Methanobacteriati</taxon>
        <taxon>Methanobacteriota</taxon>
        <taxon>Stenosarchaea group</taxon>
        <taxon>Methanomicrobia</taxon>
        <taxon>Methanosarcinales</taxon>
        <taxon>Methanosarcinales incertae sedis</taxon>
        <taxon>GOM Arc I cluster</taxon>
        <taxon>Candidatus Argoarchaeum</taxon>
    </lineage>
</organism>
<evidence type="ECO:0000313" key="4">
    <source>
        <dbReference type="Proteomes" id="UP000291831"/>
    </source>
</evidence>
<proteinExistence type="inferred from homology"/>
<evidence type="ECO:0000313" key="3">
    <source>
        <dbReference type="EMBL" id="RZB28837.1"/>
    </source>
</evidence>
<evidence type="ECO:0000256" key="1">
    <source>
        <dbReference type="ARBA" id="ARBA00025781"/>
    </source>
</evidence>
<dbReference type="SUPFAM" id="SSF52540">
    <property type="entry name" value="P-loop containing nucleoside triphosphate hydrolases"/>
    <property type="match status" value="1"/>
</dbReference>
<reference evidence="4" key="1">
    <citation type="submission" date="2019-01" db="EMBL/GenBank/DDBJ databases">
        <title>Anaerobic oxidation of ethane by archaea from a marine hydrocarbon seep.</title>
        <authorList>
            <person name="Musat F."/>
        </authorList>
    </citation>
    <scope>NUCLEOTIDE SEQUENCE [LARGE SCALE GENOMIC DNA]</scope>
</reference>
<dbReference type="AlphaFoldDB" id="A0A8B3S023"/>
<evidence type="ECO:0000259" key="2">
    <source>
        <dbReference type="Pfam" id="PF00004"/>
    </source>
</evidence>
<name>A0A8B3S023_9EURY</name>
<gene>
    <name evidence="3" type="ORF">AEth_01713</name>
</gene>
<protein>
    <recommendedName>
        <fullName evidence="2">ATPase AAA-type core domain-containing protein</fullName>
    </recommendedName>
</protein>
<feature type="domain" description="ATPase AAA-type core" evidence="2">
    <location>
        <begin position="61"/>
        <end position="183"/>
    </location>
</feature>
<dbReference type="InterPro" id="IPR003959">
    <property type="entry name" value="ATPase_AAA_core"/>
</dbReference>
<dbReference type="Gene3D" id="3.40.50.300">
    <property type="entry name" value="P-loop containing nucleotide triphosphate hydrolases"/>
    <property type="match status" value="1"/>
</dbReference>
<sequence>MLGEIFIMIEEEKKTYPIIVPENAPKQNFFISKEFKNRVVLHIIKNYIISDRINIPLILTIQGPKGDGKSSQTREICSQLGADVIPISGASISGVHEGEAVDELKNVYTFASNIQKQKKKFTVILIDDFDLSVASVFTNREYTVNTQLINGFLMNLADDPTRCGNERTYRIPMIFTGNDFTSVSAT</sequence>
<dbReference type="EMBL" id="RPGO01000034">
    <property type="protein sequence ID" value="RZB28837.1"/>
    <property type="molecule type" value="Genomic_DNA"/>
</dbReference>
<dbReference type="PANTHER" id="PTHR32429">
    <property type="match status" value="1"/>
</dbReference>
<dbReference type="PANTHER" id="PTHR32429:SF11">
    <property type="entry name" value="RIBULOSE BISPHOSPHATE CARBOXYLASE_OXYGENASE ACTIVASE, CHLOROPLASTIC"/>
    <property type="match status" value="1"/>
</dbReference>
<dbReference type="Pfam" id="PF00004">
    <property type="entry name" value="AAA"/>
    <property type="match status" value="1"/>
</dbReference>
<dbReference type="Proteomes" id="UP000291831">
    <property type="component" value="Unassembled WGS sequence"/>
</dbReference>
<comment type="caution">
    <text evidence="3">The sequence shown here is derived from an EMBL/GenBank/DDBJ whole genome shotgun (WGS) entry which is preliminary data.</text>
</comment>
<accession>A0A8B3S023</accession>